<dbReference type="CDD" id="cd02966">
    <property type="entry name" value="TlpA_like_family"/>
    <property type="match status" value="1"/>
</dbReference>
<organism evidence="3 4">
    <name type="scientific">Salinibacillus aidingensis</name>
    <dbReference type="NCBI Taxonomy" id="237684"/>
    <lineage>
        <taxon>Bacteria</taxon>
        <taxon>Bacillati</taxon>
        <taxon>Bacillota</taxon>
        <taxon>Bacilli</taxon>
        <taxon>Bacillales</taxon>
        <taxon>Bacillaceae</taxon>
        <taxon>Salinibacillus</taxon>
    </lineage>
</organism>
<comment type="caution">
    <text evidence="3">The sequence shown here is derived from an EMBL/GenBank/DDBJ whole genome shotgun (WGS) entry which is preliminary data.</text>
</comment>
<dbReference type="InterPro" id="IPR000866">
    <property type="entry name" value="AhpC/TSA"/>
</dbReference>
<dbReference type="Gene3D" id="3.40.30.10">
    <property type="entry name" value="Glutaredoxin"/>
    <property type="match status" value="1"/>
</dbReference>
<dbReference type="InterPro" id="IPR050553">
    <property type="entry name" value="Thioredoxin_ResA/DsbE_sf"/>
</dbReference>
<dbReference type="PANTHER" id="PTHR42852:SF1">
    <property type="entry name" value="THIOREDOXIN-LIKE PROTEIN YNEN"/>
    <property type="match status" value="1"/>
</dbReference>
<keyword evidence="4" id="KW-1185">Reference proteome</keyword>
<evidence type="ECO:0000259" key="2">
    <source>
        <dbReference type="Pfam" id="PF00578"/>
    </source>
</evidence>
<name>A0ABN1B4A7_9BACI</name>
<proteinExistence type="predicted"/>
<gene>
    <name evidence="3" type="ORF">GCM10008986_14790</name>
</gene>
<dbReference type="InterPro" id="IPR036249">
    <property type="entry name" value="Thioredoxin-like_sf"/>
</dbReference>
<dbReference type="Pfam" id="PF00578">
    <property type="entry name" value="AhpC-TSA"/>
    <property type="match status" value="1"/>
</dbReference>
<evidence type="ECO:0000313" key="4">
    <source>
        <dbReference type="Proteomes" id="UP001500880"/>
    </source>
</evidence>
<dbReference type="Proteomes" id="UP001500880">
    <property type="component" value="Unassembled WGS sequence"/>
</dbReference>
<accession>A0ABN1B4A7</accession>
<dbReference type="EMBL" id="BAAADO010000003">
    <property type="protein sequence ID" value="GAA0489927.1"/>
    <property type="molecule type" value="Genomic_DNA"/>
</dbReference>
<sequence length="93" mass="10747">MPDMEKFYQNKDVKILAVNLTQTESGIQDVRDFVKEFDLSFPILLDQESNVANTYQIQPIPTSYMIDSEGVISFKTLGALNYDLMVQEFEKMQ</sequence>
<dbReference type="SUPFAM" id="SSF52833">
    <property type="entry name" value="Thioredoxin-like"/>
    <property type="match status" value="1"/>
</dbReference>
<evidence type="ECO:0000313" key="3">
    <source>
        <dbReference type="EMBL" id="GAA0489927.1"/>
    </source>
</evidence>
<keyword evidence="1" id="KW-1015">Disulfide bond</keyword>
<evidence type="ECO:0000256" key="1">
    <source>
        <dbReference type="ARBA" id="ARBA00023157"/>
    </source>
</evidence>
<feature type="domain" description="Alkyl hydroperoxide reductase subunit C/ Thiol specific antioxidant" evidence="2">
    <location>
        <begin position="4"/>
        <end position="73"/>
    </location>
</feature>
<reference evidence="3 4" key="1">
    <citation type="journal article" date="2019" name="Int. J. Syst. Evol. Microbiol.">
        <title>The Global Catalogue of Microorganisms (GCM) 10K type strain sequencing project: providing services to taxonomists for standard genome sequencing and annotation.</title>
        <authorList>
            <consortium name="The Broad Institute Genomics Platform"/>
            <consortium name="The Broad Institute Genome Sequencing Center for Infectious Disease"/>
            <person name="Wu L."/>
            <person name="Ma J."/>
        </authorList>
    </citation>
    <scope>NUCLEOTIDE SEQUENCE [LARGE SCALE GENOMIC DNA]</scope>
    <source>
        <strain evidence="3 4">JCM 12389</strain>
    </source>
</reference>
<dbReference type="PANTHER" id="PTHR42852">
    <property type="entry name" value="THIOL:DISULFIDE INTERCHANGE PROTEIN DSBE"/>
    <property type="match status" value="1"/>
</dbReference>
<protein>
    <recommendedName>
        <fullName evidence="2">Alkyl hydroperoxide reductase subunit C/ Thiol specific antioxidant domain-containing protein</fullName>
    </recommendedName>
</protein>